<keyword evidence="1" id="KW-0472">Membrane</keyword>
<evidence type="ECO:0000313" key="2">
    <source>
        <dbReference type="EMBL" id="QXN94340.1"/>
    </source>
</evidence>
<feature type="transmembrane region" description="Helical" evidence="1">
    <location>
        <begin position="66"/>
        <end position="85"/>
    </location>
</feature>
<gene>
    <name evidence="2" type="ORF">KV110_15550</name>
</gene>
<keyword evidence="3" id="KW-1185">Reference proteome</keyword>
<keyword evidence="1" id="KW-0812">Transmembrane</keyword>
<dbReference type="PANTHER" id="PTHR11360:SF308">
    <property type="entry name" value="BLL3089 PROTEIN"/>
    <property type="match status" value="1"/>
</dbReference>
<dbReference type="Pfam" id="PF07690">
    <property type="entry name" value="MFS_1"/>
    <property type="match status" value="1"/>
</dbReference>
<feature type="transmembrane region" description="Helical" evidence="1">
    <location>
        <begin position="266"/>
        <end position="283"/>
    </location>
</feature>
<feature type="transmembrane region" description="Helical" evidence="1">
    <location>
        <begin position="395"/>
        <end position="413"/>
    </location>
</feature>
<feature type="transmembrane region" description="Helical" evidence="1">
    <location>
        <begin position="158"/>
        <end position="183"/>
    </location>
</feature>
<feature type="transmembrane region" description="Helical" evidence="1">
    <location>
        <begin position="333"/>
        <end position="355"/>
    </location>
</feature>
<feature type="transmembrane region" description="Helical" evidence="1">
    <location>
        <begin position="419"/>
        <end position="440"/>
    </location>
</feature>
<feature type="transmembrane region" description="Helical" evidence="1">
    <location>
        <begin position="219"/>
        <end position="240"/>
    </location>
</feature>
<feature type="transmembrane region" description="Helical" evidence="1">
    <location>
        <begin position="195"/>
        <end position="213"/>
    </location>
</feature>
<sequence length="460" mass="47327">MPSCCAAAEKLPRSAILTKVRSWSRSSSFVTKPALWFESALSAVLILGQVPNGVTHRTVAEIPRKVEACLGISQLVCWGVSYYLIGIFNDAIGADRGWSETLVQGGFSVALLTAGGCSPVVGGCIDRFGGRPVMVTGSVLSALGCVGLATTGSVAGYYFSWVVLGAAMRCTLYDAAFATLAGLGGTRAKQAMSRITLLGGLASTVFWPVGHGLAELMGWRGAVLVYAAFALSTAPLHWAIPSRKPLHLTERSTPAMDPINPRERRITGGLYALIMAGVGFLASGMSAHMIGILTGLGLATGVAVWVSTLRGIAQSVARLVDVLFGRRLHALDLNVISVGLIATSFAAGFGGHVAVLAAGYAALYGAGNGLATITRGTLPLALFEPHGYGARVGRLLLPSFLLSAAAPIAYGAVIENFGAAGALSLSSAVAVAMVVASIALRAGFRPSPTVVAPRSGDTRE</sequence>
<accession>A0ABX8S137</accession>
<dbReference type="InterPro" id="IPR011701">
    <property type="entry name" value="MFS"/>
</dbReference>
<protein>
    <submittedName>
        <fullName evidence="2">MFS transporter</fullName>
    </submittedName>
</protein>
<reference evidence="2 3" key="1">
    <citation type="submission" date="2021-07" db="EMBL/GenBank/DDBJ databases">
        <title>Whole Genome Sequence of Nocardia Iowensis.</title>
        <authorList>
            <person name="Lamm A."/>
            <person name="Collins-Fairclough A.M."/>
            <person name="Bunk B."/>
            <person name="Sproer C."/>
        </authorList>
    </citation>
    <scope>NUCLEOTIDE SEQUENCE [LARGE SCALE GENOMIC DNA]</scope>
    <source>
        <strain evidence="2 3">NRRL 5646</strain>
    </source>
</reference>
<feature type="transmembrane region" description="Helical" evidence="1">
    <location>
        <begin position="132"/>
        <end position="152"/>
    </location>
</feature>
<dbReference type="EMBL" id="CP078145">
    <property type="protein sequence ID" value="QXN94340.1"/>
    <property type="molecule type" value="Genomic_DNA"/>
</dbReference>
<keyword evidence="1" id="KW-1133">Transmembrane helix</keyword>
<feature type="transmembrane region" description="Helical" evidence="1">
    <location>
        <begin position="105"/>
        <end position="125"/>
    </location>
</feature>
<dbReference type="PANTHER" id="PTHR11360">
    <property type="entry name" value="MONOCARBOXYLATE TRANSPORTER"/>
    <property type="match status" value="1"/>
</dbReference>
<dbReference type="Proteomes" id="UP000694257">
    <property type="component" value="Chromosome"/>
</dbReference>
<dbReference type="InterPro" id="IPR050327">
    <property type="entry name" value="Proton-linked_MCT"/>
</dbReference>
<organism evidence="2 3">
    <name type="scientific">Nocardia iowensis</name>
    <dbReference type="NCBI Taxonomy" id="204891"/>
    <lineage>
        <taxon>Bacteria</taxon>
        <taxon>Bacillati</taxon>
        <taxon>Actinomycetota</taxon>
        <taxon>Actinomycetes</taxon>
        <taxon>Mycobacteriales</taxon>
        <taxon>Nocardiaceae</taxon>
        <taxon>Nocardia</taxon>
    </lineage>
</organism>
<name>A0ABX8S137_NOCIO</name>
<evidence type="ECO:0000313" key="3">
    <source>
        <dbReference type="Proteomes" id="UP000694257"/>
    </source>
</evidence>
<feature type="transmembrane region" description="Helical" evidence="1">
    <location>
        <begin position="289"/>
        <end position="312"/>
    </location>
</feature>
<feature type="transmembrane region" description="Helical" evidence="1">
    <location>
        <begin position="361"/>
        <end position="383"/>
    </location>
</feature>
<proteinExistence type="predicted"/>
<evidence type="ECO:0000256" key="1">
    <source>
        <dbReference type="SAM" id="Phobius"/>
    </source>
</evidence>